<dbReference type="Pfam" id="PF01755">
    <property type="entry name" value="Glyco_transf_25"/>
    <property type="match status" value="1"/>
</dbReference>
<evidence type="ECO:0000313" key="3">
    <source>
        <dbReference type="Proteomes" id="UP001596513"/>
    </source>
</evidence>
<dbReference type="InterPro" id="IPR002654">
    <property type="entry name" value="Glyco_trans_25"/>
</dbReference>
<evidence type="ECO:0000259" key="1">
    <source>
        <dbReference type="Pfam" id="PF01755"/>
    </source>
</evidence>
<evidence type="ECO:0000313" key="2">
    <source>
        <dbReference type="EMBL" id="MFC7670046.1"/>
    </source>
</evidence>
<gene>
    <name evidence="2" type="ORF">ACFQT0_23765</name>
</gene>
<dbReference type="EMBL" id="JBHTEK010000001">
    <property type="protein sequence ID" value="MFC7670046.1"/>
    <property type="molecule type" value="Genomic_DNA"/>
</dbReference>
<accession>A0ABW2UD60</accession>
<protein>
    <submittedName>
        <fullName evidence="2">Glycosyltransferase family 25 protein</fullName>
    </submittedName>
</protein>
<dbReference type="CDD" id="cd06532">
    <property type="entry name" value="Glyco_transf_25"/>
    <property type="match status" value="1"/>
</dbReference>
<feature type="domain" description="Glycosyl transferase family 25" evidence="1">
    <location>
        <begin position="2"/>
        <end position="106"/>
    </location>
</feature>
<reference evidence="3" key="1">
    <citation type="journal article" date="2019" name="Int. J. Syst. Evol. Microbiol.">
        <title>The Global Catalogue of Microorganisms (GCM) 10K type strain sequencing project: providing services to taxonomists for standard genome sequencing and annotation.</title>
        <authorList>
            <consortium name="The Broad Institute Genomics Platform"/>
            <consortium name="The Broad Institute Genome Sequencing Center for Infectious Disease"/>
            <person name="Wu L."/>
            <person name="Ma J."/>
        </authorList>
    </citation>
    <scope>NUCLEOTIDE SEQUENCE [LARGE SCALE GENOMIC DNA]</scope>
    <source>
        <strain evidence="3">JCM 19635</strain>
    </source>
</reference>
<name>A0ABW2UD60_9BACT</name>
<dbReference type="RefSeq" id="WP_380205517.1">
    <property type="nucleotide sequence ID" value="NZ_JBHTEK010000001.1"/>
</dbReference>
<organism evidence="2 3">
    <name type="scientific">Hymenobacter humi</name>
    <dbReference type="NCBI Taxonomy" id="1411620"/>
    <lineage>
        <taxon>Bacteria</taxon>
        <taxon>Pseudomonadati</taxon>
        <taxon>Bacteroidota</taxon>
        <taxon>Cytophagia</taxon>
        <taxon>Cytophagales</taxon>
        <taxon>Hymenobacteraceae</taxon>
        <taxon>Hymenobacter</taxon>
    </lineage>
</organism>
<comment type="caution">
    <text evidence="2">The sequence shown here is derived from an EMBL/GenBank/DDBJ whole genome shotgun (WGS) entry which is preliminary data.</text>
</comment>
<proteinExistence type="predicted"/>
<dbReference type="Proteomes" id="UP001596513">
    <property type="component" value="Unassembled WGS sequence"/>
</dbReference>
<sequence>MKTFVINLERSTMRRASIQKQLDAQEIDFEFIKAVDGAQLSDEYLAKICNFEELAKRPYIQHKGMYGCILSHYHIYEKIVNDNLPYALVLEDDVVIQPGIKAVLAEPGDKNSGQ</sequence>
<keyword evidence="3" id="KW-1185">Reference proteome</keyword>